<dbReference type="InParanoid" id="A0A0C3D0C8"/>
<gene>
    <name evidence="3" type="ORF">SCLCIDRAFT_386629</name>
</gene>
<dbReference type="HOGENOM" id="CLU_169375_0_0_1"/>
<dbReference type="Pfam" id="PF20152">
    <property type="entry name" value="DUF6534"/>
    <property type="match status" value="1"/>
</dbReference>
<proteinExistence type="predicted"/>
<reference evidence="3 4" key="1">
    <citation type="submission" date="2014-04" db="EMBL/GenBank/DDBJ databases">
        <authorList>
            <consortium name="DOE Joint Genome Institute"/>
            <person name="Kuo A."/>
            <person name="Kohler A."/>
            <person name="Nagy L.G."/>
            <person name="Floudas D."/>
            <person name="Copeland A."/>
            <person name="Barry K.W."/>
            <person name="Cichocki N."/>
            <person name="Veneault-Fourrey C."/>
            <person name="LaButti K."/>
            <person name="Lindquist E.A."/>
            <person name="Lipzen A."/>
            <person name="Lundell T."/>
            <person name="Morin E."/>
            <person name="Murat C."/>
            <person name="Sun H."/>
            <person name="Tunlid A."/>
            <person name="Henrissat B."/>
            <person name="Grigoriev I.V."/>
            <person name="Hibbett D.S."/>
            <person name="Martin F."/>
            <person name="Nordberg H.P."/>
            <person name="Cantor M.N."/>
            <person name="Hua S.X."/>
        </authorList>
    </citation>
    <scope>NUCLEOTIDE SEQUENCE [LARGE SCALE GENOMIC DNA]</scope>
    <source>
        <strain evidence="3 4">Foug A</strain>
    </source>
</reference>
<evidence type="ECO:0000259" key="2">
    <source>
        <dbReference type="Pfam" id="PF20152"/>
    </source>
</evidence>
<evidence type="ECO:0000313" key="3">
    <source>
        <dbReference type="EMBL" id="KIM54265.1"/>
    </source>
</evidence>
<protein>
    <recommendedName>
        <fullName evidence="2">DUF6534 domain-containing protein</fullName>
    </recommendedName>
</protein>
<name>A0A0C3D0C8_9AGAM</name>
<dbReference type="InterPro" id="IPR045339">
    <property type="entry name" value="DUF6534"/>
</dbReference>
<keyword evidence="1" id="KW-0812">Transmembrane</keyword>
<keyword evidence="1" id="KW-0472">Membrane</keyword>
<reference evidence="4" key="2">
    <citation type="submission" date="2015-01" db="EMBL/GenBank/DDBJ databases">
        <title>Evolutionary Origins and Diversification of the Mycorrhizal Mutualists.</title>
        <authorList>
            <consortium name="DOE Joint Genome Institute"/>
            <consortium name="Mycorrhizal Genomics Consortium"/>
            <person name="Kohler A."/>
            <person name="Kuo A."/>
            <person name="Nagy L.G."/>
            <person name="Floudas D."/>
            <person name="Copeland A."/>
            <person name="Barry K.W."/>
            <person name="Cichocki N."/>
            <person name="Veneault-Fourrey C."/>
            <person name="LaButti K."/>
            <person name="Lindquist E.A."/>
            <person name="Lipzen A."/>
            <person name="Lundell T."/>
            <person name="Morin E."/>
            <person name="Murat C."/>
            <person name="Riley R."/>
            <person name="Ohm R."/>
            <person name="Sun H."/>
            <person name="Tunlid A."/>
            <person name="Henrissat B."/>
            <person name="Grigoriev I.V."/>
            <person name="Hibbett D.S."/>
            <person name="Martin F."/>
        </authorList>
    </citation>
    <scope>NUCLEOTIDE SEQUENCE [LARGE SCALE GENOMIC DNA]</scope>
    <source>
        <strain evidence="4">Foug A</strain>
    </source>
</reference>
<feature type="domain" description="DUF6534" evidence="2">
    <location>
        <begin position="3"/>
        <end position="80"/>
    </location>
</feature>
<dbReference type="EMBL" id="KN822158">
    <property type="protein sequence ID" value="KIM54265.1"/>
    <property type="molecule type" value="Genomic_DNA"/>
</dbReference>
<feature type="transmembrane region" description="Helical" evidence="1">
    <location>
        <begin position="55"/>
        <end position="76"/>
    </location>
</feature>
<accession>A0A0C3D0C8</accession>
<feature type="transmembrane region" description="Helical" evidence="1">
    <location>
        <begin position="26"/>
        <end position="49"/>
    </location>
</feature>
<dbReference type="Proteomes" id="UP000053989">
    <property type="component" value="Unassembled WGS sequence"/>
</dbReference>
<dbReference type="AlphaFoldDB" id="A0A0C3D0C8"/>
<keyword evidence="1" id="KW-1133">Transmembrane helix</keyword>
<organism evidence="3 4">
    <name type="scientific">Scleroderma citrinum Foug A</name>
    <dbReference type="NCBI Taxonomy" id="1036808"/>
    <lineage>
        <taxon>Eukaryota</taxon>
        <taxon>Fungi</taxon>
        <taxon>Dikarya</taxon>
        <taxon>Basidiomycota</taxon>
        <taxon>Agaricomycotina</taxon>
        <taxon>Agaricomycetes</taxon>
        <taxon>Agaricomycetidae</taxon>
        <taxon>Boletales</taxon>
        <taxon>Sclerodermatineae</taxon>
        <taxon>Sclerodermataceae</taxon>
        <taxon>Scleroderma</taxon>
    </lineage>
</organism>
<dbReference type="OrthoDB" id="2971182at2759"/>
<keyword evidence="4" id="KW-1185">Reference proteome</keyword>
<sequence length="102" mass="11655">MSTFIYLRLLRNSPIRKIHHLHKFNFLFVQMGLITLVTTLMVAILYIPVLSSGKYLTAAPGAILSKTYTNSMLALLNARKQMRDRERVNPSAIEIPRLATIR</sequence>
<evidence type="ECO:0000256" key="1">
    <source>
        <dbReference type="SAM" id="Phobius"/>
    </source>
</evidence>
<evidence type="ECO:0000313" key="4">
    <source>
        <dbReference type="Proteomes" id="UP000053989"/>
    </source>
</evidence>